<dbReference type="EMBL" id="NIRI02000010">
    <property type="protein sequence ID" value="KAG5453655.1"/>
    <property type="molecule type" value="Genomic_DNA"/>
</dbReference>
<name>A0A3R7CGM4_CLOSI</name>
<dbReference type="Proteomes" id="UP000286415">
    <property type="component" value="Unassembled WGS sequence"/>
</dbReference>
<evidence type="ECO:0000313" key="1">
    <source>
        <dbReference type="EMBL" id="KAG5453655.1"/>
    </source>
</evidence>
<protein>
    <submittedName>
        <fullName evidence="1">Uncharacterized protein</fullName>
    </submittedName>
</protein>
<dbReference type="AlphaFoldDB" id="A0A3R7CGM4"/>
<dbReference type="InParanoid" id="A0A3R7CGM4"/>
<accession>A0A3R7CGM4</accession>
<organism evidence="1 2">
    <name type="scientific">Clonorchis sinensis</name>
    <name type="common">Chinese liver fluke</name>
    <dbReference type="NCBI Taxonomy" id="79923"/>
    <lineage>
        <taxon>Eukaryota</taxon>
        <taxon>Metazoa</taxon>
        <taxon>Spiralia</taxon>
        <taxon>Lophotrochozoa</taxon>
        <taxon>Platyhelminthes</taxon>
        <taxon>Trematoda</taxon>
        <taxon>Digenea</taxon>
        <taxon>Opisthorchiida</taxon>
        <taxon>Opisthorchiata</taxon>
        <taxon>Opisthorchiidae</taxon>
        <taxon>Clonorchis</taxon>
    </lineage>
</organism>
<sequence>MTANALCGIQSDKVWYASKENFLRGQKRPGQNKPSRLQQKVSFVFFEPEQFHILTSLDTDDTSLRHNLHVLPTANGDQFCHEKDIFEESQIPKSFLGICPRDDFWSFLTTHDKGVRWVSPYDIWTHFSSFRGRCQSNDHWLAASTSSWRALALELHDFKSSATKIVETSFPGAAQTHRVACGSPDCVLVFWDEHRVSLANFLENSPIYIDTQDRGFHPSFPGRFCSCRLAAVVKLKGTSEKRKELEQPSEEGYSMQQLPEMGKKLPKEDVRCEPKNLLTMSRRAFAGSTVKNLSAKPCSNGAPTPIFVAARWIRPMRITSFVRPE</sequence>
<keyword evidence="2" id="KW-1185">Reference proteome</keyword>
<comment type="caution">
    <text evidence="1">The sequence shown here is derived from an EMBL/GenBank/DDBJ whole genome shotgun (WGS) entry which is preliminary data.</text>
</comment>
<gene>
    <name evidence="1" type="ORF">CSKR_105782</name>
</gene>
<reference evidence="1 2" key="2">
    <citation type="journal article" date="2021" name="Genomics">
        <title>High-quality reference genome for Clonorchis sinensis.</title>
        <authorList>
            <person name="Young N.D."/>
            <person name="Stroehlein A.J."/>
            <person name="Kinkar L."/>
            <person name="Wang T."/>
            <person name="Sohn W.M."/>
            <person name="Chang B.C.H."/>
            <person name="Kaur P."/>
            <person name="Weisz D."/>
            <person name="Dudchenko O."/>
            <person name="Aiden E.L."/>
            <person name="Korhonen P.K."/>
            <person name="Gasser R.B."/>
        </authorList>
    </citation>
    <scope>NUCLEOTIDE SEQUENCE [LARGE SCALE GENOMIC DNA]</scope>
    <source>
        <strain evidence="1">Cs-k2</strain>
    </source>
</reference>
<evidence type="ECO:0000313" key="2">
    <source>
        <dbReference type="Proteomes" id="UP000286415"/>
    </source>
</evidence>
<proteinExistence type="predicted"/>
<reference evidence="1 2" key="1">
    <citation type="journal article" date="2018" name="Biotechnol. Adv.">
        <title>Improved genomic resources and new bioinformatic workflow for the carcinogenic parasite Clonorchis sinensis: Biotechnological implications.</title>
        <authorList>
            <person name="Wang D."/>
            <person name="Korhonen P.K."/>
            <person name="Gasser R.B."/>
            <person name="Young N.D."/>
        </authorList>
    </citation>
    <scope>NUCLEOTIDE SEQUENCE [LARGE SCALE GENOMIC DNA]</scope>
    <source>
        <strain evidence="1">Cs-k2</strain>
    </source>
</reference>